<comment type="caution">
    <text evidence="3">The sequence shown here is derived from an EMBL/GenBank/DDBJ whole genome shotgun (WGS) entry which is preliminary data.</text>
</comment>
<feature type="compositionally biased region" description="Low complexity" evidence="1">
    <location>
        <begin position="60"/>
        <end position="75"/>
    </location>
</feature>
<dbReference type="AlphaFoldDB" id="A0A8J7WDZ6"/>
<accession>A0A8J7WDZ6</accession>
<dbReference type="Proteomes" id="UP000681356">
    <property type="component" value="Unassembled WGS sequence"/>
</dbReference>
<evidence type="ECO:0000313" key="4">
    <source>
        <dbReference type="Proteomes" id="UP000681356"/>
    </source>
</evidence>
<evidence type="ECO:0008006" key="5">
    <source>
        <dbReference type="Google" id="ProtNLM"/>
    </source>
</evidence>
<reference evidence="3" key="1">
    <citation type="submission" date="2021-04" db="EMBL/GenBank/DDBJ databases">
        <authorList>
            <person name="Yoon J."/>
        </authorList>
    </citation>
    <scope>NUCLEOTIDE SEQUENCE</scope>
    <source>
        <strain evidence="3">KMU-90</strain>
    </source>
</reference>
<organism evidence="3 4">
    <name type="scientific">Thetidibacter halocola</name>
    <dbReference type="NCBI Taxonomy" id="2827239"/>
    <lineage>
        <taxon>Bacteria</taxon>
        <taxon>Pseudomonadati</taxon>
        <taxon>Pseudomonadota</taxon>
        <taxon>Alphaproteobacteria</taxon>
        <taxon>Rhodobacterales</taxon>
        <taxon>Roseobacteraceae</taxon>
        <taxon>Thetidibacter</taxon>
    </lineage>
</organism>
<feature type="signal peptide" evidence="2">
    <location>
        <begin position="1"/>
        <end position="23"/>
    </location>
</feature>
<sequence>MKNVPFLCLVLLLGACAVLKAPARPGDTVSDEQTRPLARPAALSAPTPPANARTQEQFDTTTAEQRAAAASAPAAATEQSLGETVVSLGDVARPGFWLETALVSAPAKGRVVYPATGESAQVDLIPIDGGSRLSLAAMRLIGAPLTDLPTVQVYRLP</sequence>
<feature type="chain" id="PRO_5035314151" description="D-galactarate dehydratase" evidence="2">
    <location>
        <begin position="24"/>
        <end position="157"/>
    </location>
</feature>
<protein>
    <recommendedName>
        <fullName evidence="5">D-galactarate dehydratase</fullName>
    </recommendedName>
</protein>
<gene>
    <name evidence="3" type="ORF">KB874_05640</name>
</gene>
<name>A0A8J7WDZ6_9RHOB</name>
<evidence type="ECO:0000256" key="1">
    <source>
        <dbReference type="SAM" id="MobiDB-lite"/>
    </source>
</evidence>
<evidence type="ECO:0000256" key="2">
    <source>
        <dbReference type="SAM" id="SignalP"/>
    </source>
</evidence>
<dbReference type="PROSITE" id="PS51257">
    <property type="entry name" value="PROKAR_LIPOPROTEIN"/>
    <property type="match status" value="1"/>
</dbReference>
<evidence type="ECO:0000313" key="3">
    <source>
        <dbReference type="EMBL" id="MBS0123611.1"/>
    </source>
</evidence>
<feature type="region of interest" description="Disordered" evidence="1">
    <location>
        <begin position="39"/>
        <end position="75"/>
    </location>
</feature>
<proteinExistence type="predicted"/>
<dbReference type="EMBL" id="JAGTUU010000002">
    <property type="protein sequence ID" value="MBS0123611.1"/>
    <property type="molecule type" value="Genomic_DNA"/>
</dbReference>
<keyword evidence="2" id="KW-0732">Signal</keyword>
<keyword evidence="4" id="KW-1185">Reference proteome</keyword>
<dbReference type="RefSeq" id="WP_212535580.1">
    <property type="nucleotide sequence ID" value="NZ_JAGTUU010000002.1"/>
</dbReference>